<name>A0A9N9BFS4_9GLOM</name>
<keyword evidence="3" id="KW-1185">Reference proteome</keyword>
<sequence length="388" mass="47064">MSNEPEKIPLIVYDYEKTEYVSKITEYCIFNVLEEIKFTEECKKYVKEIITILENTKGVVFDKEYDIESINNDRDKDIFVSYKDFKIIVRCKYRNLKNIGYNEIGDFDSLITTYHKDHISFMVTNKKYSKNARTEAKNMNIILCQTSNLIKNIKKEIKLRKKMVDEKKKVSNEVMVEIQINKKIKLEFSHLPIEIVEEIIKYYTLETYDELLENHNQNKINSKYKENFDILRLVNKDFKYIFEKYFISLFSLQFHKEIIIDNYKLLLKFIELHIDTHDFTKVFNFFYEKQVKSLTFWEILILNGCLIDSEYYNITEFFIHIKCFHYFNINSPNKMYVKNVWCGCDRILTKKFDVYSGFLESQIQYENPDQLIDFYYETWCENSCFDNY</sequence>
<dbReference type="InterPro" id="IPR011856">
    <property type="entry name" value="tRNA_endonuc-like_dom_sf"/>
</dbReference>
<gene>
    <name evidence="2" type="ORF">CPELLU_LOCUS5369</name>
</gene>
<evidence type="ECO:0000259" key="1">
    <source>
        <dbReference type="Pfam" id="PF04471"/>
    </source>
</evidence>
<dbReference type="GO" id="GO:0003677">
    <property type="term" value="F:DNA binding"/>
    <property type="evidence" value="ECO:0007669"/>
    <property type="project" value="InterPro"/>
</dbReference>
<dbReference type="GO" id="GO:0004519">
    <property type="term" value="F:endonuclease activity"/>
    <property type="evidence" value="ECO:0007669"/>
    <property type="project" value="InterPro"/>
</dbReference>
<dbReference type="AlphaFoldDB" id="A0A9N9BFS4"/>
<evidence type="ECO:0000313" key="3">
    <source>
        <dbReference type="Proteomes" id="UP000789759"/>
    </source>
</evidence>
<comment type="caution">
    <text evidence="2">The sequence shown here is derived from an EMBL/GenBank/DDBJ whole genome shotgun (WGS) entry which is preliminary data.</text>
</comment>
<accession>A0A9N9BFS4</accession>
<evidence type="ECO:0000313" key="2">
    <source>
        <dbReference type="EMBL" id="CAG8564685.1"/>
    </source>
</evidence>
<feature type="domain" description="Restriction endonuclease type IV Mrr" evidence="1">
    <location>
        <begin position="71"/>
        <end position="151"/>
    </location>
</feature>
<dbReference type="GO" id="GO:0006302">
    <property type="term" value="P:double-strand break repair"/>
    <property type="evidence" value="ECO:0007669"/>
    <property type="project" value="UniProtKB-ARBA"/>
</dbReference>
<organism evidence="2 3">
    <name type="scientific">Cetraspora pellucida</name>
    <dbReference type="NCBI Taxonomy" id="1433469"/>
    <lineage>
        <taxon>Eukaryota</taxon>
        <taxon>Fungi</taxon>
        <taxon>Fungi incertae sedis</taxon>
        <taxon>Mucoromycota</taxon>
        <taxon>Glomeromycotina</taxon>
        <taxon>Glomeromycetes</taxon>
        <taxon>Diversisporales</taxon>
        <taxon>Gigasporaceae</taxon>
        <taxon>Cetraspora</taxon>
    </lineage>
</organism>
<reference evidence="2" key="1">
    <citation type="submission" date="2021-06" db="EMBL/GenBank/DDBJ databases">
        <authorList>
            <person name="Kallberg Y."/>
            <person name="Tangrot J."/>
            <person name="Rosling A."/>
        </authorList>
    </citation>
    <scope>NUCLEOTIDE SEQUENCE</scope>
    <source>
        <strain evidence="2">FL966</strain>
    </source>
</reference>
<protein>
    <submittedName>
        <fullName evidence="2">13560_t:CDS:1</fullName>
    </submittedName>
</protein>
<dbReference type="Proteomes" id="UP000789759">
    <property type="component" value="Unassembled WGS sequence"/>
</dbReference>
<dbReference type="InterPro" id="IPR007560">
    <property type="entry name" value="Restrct_endonuc_IV_Mrr"/>
</dbReference>
<dbReference type="GO" id="GO:0009307">
    <property type="term" value="P:DNA restriction-modification system"/>
    <property type="evidence" value="ECO:0007669"/>
    <property type="project" value="InterPro"/>
</dbReference>
<proteinExistence type="predicted"/>
<dbReference type="SUPFAM" id="SSF52980">
    <property type="entry name" value="Restriction endonuclease-like"/>
    <property type="match status" value="1"/>
</dbReference>
<dbReference type="EMBL" id="CAJVQA010003045">
    <property type="protein sequence ID" value="CAG8564685.1"/>
    <property type="molecule type" value="Genomic_DNA"/>
</dbReference>
<dbReference type="Pfam" id="PF04471">
    <property type="entry name" value="Mrr_cat"/>
    <property type="match status" value="1"/>
</dbReference>
<dbReference type="InterPro" id="IPR011335">
    <property type="entry name" value="Restrct_endonuc-II-like"/>
</dbReference>
<dbReference type="Gene3D" id="3.40.1350.10">
    <property type="match status" value="1"/>
</dbReference>